<evidence type="ECO:0000256" key="6">
    <source>
        <dbReference type="ARBA" id="ARBA00022962"/>
    </source>
</evidence>
<evidence type="ECO:0000256" key="10">
    <source>
        <dbReference type="PIRSR" id="PIRSR001589-3"/>
    </source>
</evidence>
<dbReference type="InterPro" id="IPR006426">
    <property type="entry name" value="Asn_synth_AEB"/>
</dbReference>
<evidence type="ECO:0000256" key="9">
    <source>
        <dbReference type="PIRSR" id="PIRSR001589-2"/>
    </source>
</evidence>
<evidence type="ECO:0000313" key="13">
    <source>
        <dbReference type="Proteomes" id="UP000069205"/>
    </source>
</evidence>
<dbReference type="EC" id="6.3.5.4" evidence="3"/>
<dbReference type="PATRIC" id="fig|42253.5.peg.3348"/>
<proteinExistence type="inferred from homology"/>
<dbReference type="EMBL" id="CP011801">
    <property type="protein sequence ID" value="ALA59786.1"/>
    <property type="molecule type" value="Genomic_DNA"/>
</dbReference>
<dbReference type="InterPro" id="IPR051786">
    <property type="entry name" value="ASN_synthetase/amidase"/>
</dbReference>
<evidence type="ECO:0000256" key="4">
    <source>
        <dbReference type="ARBA" id="ARBA00022741"/>
    </source>
</evidence>
<dbReference type="NCBIfam" id="TIGR01536">
    <property type="entry name" value="asn_synth_AEB"/>
    <property type="match status" value="1"/>
</dbReference>
<feature type="active site" description="For GATase activity" evidence="8">
    <location>
        <position position="2"/>
    </location>
</feature>
<comment type="similarity">
    <text evidence="2">Belongs to the asparagine synthetase family.</text>
</comment>
<dbReference type="InterPro" id="IPR001962">
    <property type="entry name" value="Asn_synthase"/>
</dbReference>
<dbReference type="CDD" id="cd01991">
    <property type="entry name" value="Asn_synthase_B_C"/>
    <property type="match status" value="1"/>
</dbReference>
<dbReference type="CDD" id="cd00712">
    <property type="entry name" value="AsnB"/>
    <property type="match status" value="1"/>
</dbReference>
<dbReference type="SUPFAM" id="SSF56235">
    <property type="entry name" value="N-terminal nucleophile aminohydrolases (Ntn hydrolases)"/>
    <property type="match status" value="1"/>
</dbReference>
<dbReference type="PROSITE" id="PS51278">
    <property type="entry name" value="GATASE_TYPE_2"/>
    <property type="match status" value="1"/>
</dbReference>
<dbReference type="GO" id="GO:0005524">
    <property type="term" value="F:ATP binding"/>
    <property type="evidence" value="ECO:0007669"/>
    <property type="project" value="UniProtKB-KW"/>
</dbReference>
<dbReference type="GO" id="GO:0004066">
    <property type="term" value="F:asparagine synthase (glutamine-hydrolyzing) activity"/>
    <property type="evidence" value="ECO:0007669"/>
    <property type="project" value="UniProtKB-EC"/>
</dbReference>
<comment type="catalytic activity">
    <reaction evidence="7">
        <text>L-aspartate + L-glutamine + ATP + H2O = L-asparagine + L-glutamate + AMP + diphosphate + H(+)</text>
        <dbReference type="Rhea" id="RHEA:12228"/>
        <dbReference type="ChEBI" id="CHEBI:15377"/>
        <dbReference type="ChEBI" id="CHEBI:15378"/>
        <dbReference type="ChEBI" id="CHEBI:29985"/>
        <dbReference type="ChEBI" id="CHEBI:29991"/>
        <dbReference type="ChEBI" id="CHEBI:30616"/>
        <dbReference type="ChEBI" id="CHEBI:33019"/>
        <dbReference type="ChEBI" id="CHEBI:58048"/>
        <dbReference type="ChEBI" id="CHEBI:58359"/>
        <dbReference type="ChEBI" id="CHEBI:456215"/>
        <dbReference type="EC" id="6.3.5.4"/>
    </reaction>
</comment>
<organism evidence="12 13">
    <name type="scientific">Nitrospira moscoviensis</name>
    <dbReference type="NCBI Taxonomy" id="42253"/>
    <lineage>
        <taxon>Bacteria</taxon>
        <taxon>Pseudomonadati</taxon>
        <taxon>Nitrospirota</taxon>
        <taxon>Nitrospiria</taxon>
        <taxon>Nitrospirales</taxon>
        <taxon>Nitrospiraceae</taxon>
        <taxon>Nitrospira</taxon>
    </lineage>
</organism>
<dbReference type="InterPro" id="IPR029055">
    <property type="entry name" value="Ntn_hydrolases_N"/>
</dbReference>
<dbReference type="OrthoDB" id="9763290at2"/>
<keyword evidence="12" id="KW-0436">Ligase</keyword>
<evidence type="ECO:0000256" key="1">
    <source>
        <dbReference type="ARBA" id="ARBA00005187"/>
    </source>
</evidence>
<feature type="binding site" evidence="9">
    <location>
        <position position="288"/>
    </location>
    <ligand>
        <name>ATP</name>
        <dbReference type="ChEBI" id="CHEBI:30616"/>
    </ligand>
</feature>
<dbReference type="Pfam" id="PF13537">
    <property type="entry name" value="GATase_7"/>
    <property type="match status" value="1"/>
</dbReference>
<keyword evidence="13" id="KW-1185">Reference proteome</keyword>
<dbReference type="Gene3D" id="3.40.50.620">
    <property type="entry name" value="HUPs"/>
    <property type="match status" value="1"/>
</dbReference>
<evidence type="ECO:0000256" key="3">
    <source>
        <dbReference type="ARBA" id="ARBA00012737"/>
    </source>
</evidence>
<reference evidence="12 13" key="1">
    <citation type="journal article" date="2015" name="Proc. Natl. Acad. Sci. U.S.A.">
        <title>Expanded metabolic versatility of ubiquitous nitrite-oxidizing bacteria from the genus Nitrospira.</title>
        <authorList>
            <person name="Koch H."/>
            <person name="Lucker S."/>
            <person name="Albertsen M."/>
            <person name="Kitzinger K."/>
            <person name="Herbold C."/>
            <person name="Spieck E."/>
            <person name="Nielsen P.H."/>
            <person name="Wagner M."/>
            <person name="Daims H."/>
        </authorList>
    </citation>
    <scope>NUCLEOTIDE SEQUENCE [LARGE SCALE GENOMIC DNA]</scope>
    <source>
        <strain evidence="12 13">NSP M-1</strain>
    </source>
</reference>
<dbReference type="InterPro" id="IPR014729">
    <property type="entry name" value="Rossmann-like_a/b/a_fold"/>
</dbReference>
<dbReference type="KEGG" id="nmv:NITMOv2_3394"/>
<feature type="site" description="Important for beta-aspartyl-AMP intermediate formation" evidence="10">
    <location>
        <position position="362"/>
    </location>
</feature>
<dbReference type="SUPFAM" id="SSF52402">
    <property type="entry name" value="Adenine nucleotide alpha hydrolases-like"/>
    <property type="match status" value="1"/>
</dbReference>
<dbReference type="InterPro" id="IPR033738">
    <property type="entry name" value="AsnB_N"/>
</dbReference>
<evidence type="ECO:0000259" key="11">
    <source>
        <dbReference type="PROSITE" id="PS51278"/>
    </source>
</evidence>
<evidence type="ECO:0000256" key="2">
    <source>
        <dbReference type="ARBA" id="ARBA00005752"/>
    </source>
</evidence>
<comment type="pathway">
    <text evidence="1">Amino-acid biosynthesis; L-asparagine biosynthesis; L-asparagine from L-aspartate (L-Gln route): step 1/1.</text>
</comment>
<dbReference type="Proteomes" id="UP000069205">
    <property type="component" value="Chromosome"/>
</dbReference>
<feature type="binding site" evidence="9">
    <location>
        <position position="100"/>
    </location>
    <ligand>
        <name>L-glutamine</name>
        <dbReference type="ChEBI" id="CHEBI:58359"/>
    </ligand>
</feature>
<dbReference type="PIRSF" id="PIRSF001589">
    <property type="entry name" value="Asn_synthetase_glu-h"/>
    <property type="match status" value="1"/>
</dbReference>
<evidence type="ECO:0000256" key="5">
    <source>
        <dbReference type="ARBA" id="ARBA00022840"/>
    </source>
</evidence>
<dbReference type="AlphaFoldDB" id="A0A0K2GFQ5"/>
<dbReference type="InterPro" id="IPR017932">
    <property type="entry name" value="GATase_2_dom"/>
</dbReference>
<dbReference type="Pfam" id="PF00733">
    <property type="entry name" value="Asn_synthase"/>
    <property type="match status" value="1"/>
</dbReference>
<accession>A0A0K2GFQ5</accession>
<keyword evidence="8" id="KW-0061">Asparagine biosynthesis</keyword>
<protein>
    <recommendedName>
        <fullName evidence="3">asparagine synthase (glutamine-hydrolyzing)</fullName>
        <ecNumber evidence="3">6.3.5.4</ecNumber>
    </recommendedName>
</protein>
<dbReference type="GO" id="GO:0005829">
    <property type="term" value="C:cytosol"/>
    <property type="evidence" value="ECO:0007669"/>
    <property type="project" value="TreeGrafter"/>
</dbReference>
<evidence type="ECO:0000313" key="12">
    <source>
        <dbReference type="EMBL" id="ALA59786.1"/>
    </source>
</evidence>
<feature type="binding site" evidence="9">
    <location>
        <begin position="360"/>
        <end position="361"/>
    </location>
    <ligand>
        <name>ATP</name>
        <dbReference type="ChEBI" id="CHEBI:30616"/>
    </ligand>
</feature>
<dbReference type="PANTHER" id="PTHR43284:SF1">
    <property type="entry name" value="ASPARAGINE SYNTHETASE"/>
    <property type="match status" value="1"/>
</dbReference>
<keyword evidence="6 8" id="KW-0315">Glutamine amidotransferase</keyword>
<evidence type="ECO:0000256" key="7">
    <source>
        <dbReference type="ARBA" id="ARBA00048741"/>
    </source>
</evidence>
<feature type="domain" description="Glutamine amidotransferase type-2" evidence="11">
    <location>
        <begin position="2"/>
        <end position="213"/>
    </location>
</feature>
<dbReference type="PANTHER" id="PTHR43284">
    <property type="entry name" value="ASPARAGINE SYNTHETASE (GLUTAMINE-HYDROLYZING)"/>
    <property type="match status" value="1"/>
</dbReference>
<gene>
    <name evidence="12" type="ORF">NITMOv2_3394</name>
</gene>
<dbReference type="STRING" id="42253.NITMOv2_3394"/>
<keyword evidence="4 9" id="KW-0547">Nucleotide-binding</keyword>
<sequence length="628" mass="71673">MCGLCGIFNVGTQEPVTAPLVKAMADTIVHRGPDAEGLYVSGPIGLAHRRLSIIDLEGGQQPMSSEDGSIVVVFNGEIYNFPELRQGLEQKGYRFKTRSDTEVILYLYQEVGEDCFRQLRGMFAIAIWDARNRRVVLGRDRVGKKPLFYCYDGKRCVFASEMKAILQVPGIRREVDIEALSDYFSLLYVPAPKSIFRHIRKVKPGHYAVISEAGFREVEYWDLTFAQVEERSEQDWIERLLELYQEAVRIRLMSDVPLGAFLSGGVDSSSVVAIMSRMMGEPVITSSIGFKDKEFDELDYARLIAKRFATKHHEQVVEPNAAAILDRLVWHYDEPFADSSAIPTYYVSKVAREHVTVALSGDGGDEFFAGYRRYLLDVRENALRERIPGAIRRAVFGPLSRIYPKADWAPRIFRGKATFESLACSHIEGYFRSVSACRPETKRQVLHPDVRRQLNGYDTLDLFKTYYDRAGTNDPLSRIQYVDVKTYLPDDILVKVDRASMANSLEVRAPLLDHRLIELTTRIPSSLKLRGTVGKYIFKKSLESLLPEDVLYRKKMGFAVPLASWLRHDLKPMAEAVLFPSQPDPMLDRQGVERLWTQHQSGLRDLSTPLWTILMYRLWQQRFGTANT</sequence>
<dbReference type="GO" id="GO:0006529">
    <property type="term" value="P:asparagine biosynthetic process"/>
    <property type="evidence" value="ECO:0007669"/>
    <property type="project" value="UniProtKB-KW"/>
</dbReference>
<dbReference type="RefSeq" id="WP_053380741.1">
    <property type="nucleotide sequence ID" value="NZ_CP011801.1"/>
</dbReference>
<name>A0A0K2GFQ5_NITMO</name>
<evidence type="ECO:0000256" key="8">
    <source>
        <dbReference type="PIRSR" id="PIRSR001589-1"/>
    </source>
</evidence>
<dbReference type="Gene3D" id="3.60.20.10">
    <property type="entry name" value="Glutamine Phosphoribosylpyrophosphate, subunit 1, domain 1"/>
    <property type="match status" value="1"/>
</dbReference>
<keyword evidence="8" id="KW-0028">Amino-acid biosynthesis</keyword>
<keyword evidence="5 9" id="KW-0067">ATP-binding</keyword>